<dbReference type="GO" id="GO:0016831">
    <property type="term" value="F:carboxy-lyase activity"/>
    <property type="evidence" value="ECO:0007669"/>
    <property type="project" value="UniProtKB-KW"/>
</dbReference>
<keyword evidence="8" id="KW-0032">Aminotransferase</keyword>
<reference evidence="8" key="2">
    <citation type="submission" date="2021-04" db="EMBL/GenBank/DDBJ databases">
        <authorList>
            <person name="Gilroy R."/>
        </authorList>
    </citation>
    <scope>NUCLEOTIDE SEQUENCE</scope>
    <source>
        <strain evidence="8">CHK192-8294</strain>
    </source>
</reference>
<comment type="similarity">
    <text evidence="2">Belongs to the Orn/Lys/Arg decarboxylase class-I family.</text>
</comment>
<evidence type="ECO:0000256" key="2">
    <source>
        <dbReference type="ARBA" id="ARBA00010671"/>
    </source>
</evidence>
<comment type="cofactor">
    <cofactor evidence="1">
        <name>pyridoxal 5'-phosphate</name>
        <dbReference type="ChEBI" id="CHEBI:597326"/>
    </cofactor>
</comment>
<dbReference type="Pfam" id="PF03711">
    <property type="entry name" value="OKR_DC_1_C"/>
    <property type="match status" value="1"/>
</dbReference>
<evidence type="ECO:0000256" key="5">
    <source>
        <dbReference type="ARBA" id="ARBA00023239"/>
    </source>
</evidence>
<dbReference type="GO" id="GO:0008483">
    <property type="term" value="F:transaminase activity"/>
    <property type="evidence" value="ECO:0007669"/>
    <property type="project" value="UniProtKB-KW"/>
</dbReference>
<evidence type="ECO:0000259" key="6">
    <source>
        <dbReference type="Pfam" id="PF01276"/>
    </source>
</evidence>
<protein>
    <submittedName>
        <fullName evidence="8">Aminotransferase class V-fold PLP-dependent enzyme</fullName>
    </submittedName>
</protein>
<keyword evidence="8" id="KW-0808">Transferase</keyword>
<dbReference type="InterPro" id="IPR008286">
    <property type="entry name" value="Prn/Lys/Arg_de-COase_C"/>
</dbReference>
<organism evidence="8 9">
    <name type="scientific">Candidatus Flavonifractor intestinigallinarum</name>
    <dbReference type="NCBI Taxonomy" id="2838586"/>
    <lineage>
        <taxon>Bacteria</taxon>
        <taxon>Bacillati</taxon>
        <taxon>Bacillota</taxon>
        <taxon>Clostridia</taxon>
        <taxon>Eubacteriales</taxon>
        <taxon>Oscillospiraceae</taxon>
        <taxon>Flavonifractor</taxon>
    </lineage>
</organism>
<name>A0A9D2MKQ9_9FIRM</name>
<dbReference type="AlphaFoldDB" id="A0A9D2MKQ9"/>
<feature type="domain" description="Orn/Lys/Arg decarboxylase C-terminal" evidence="7">
    <location>
        <begin position="386"/>
        <end position="443"/>
    </location>
</feature>
<proteinExistence type="inferred from homology"/>
<dbReference type="Gene3D" id="3.40.640.10">
    <property type="entry name" value="Type I PLP-dependent aspartate aminotransferase-like (Major domain)"/>
    <property type="match status" value="1"/>
</dbReference>
<feature type="domain" description="Orn/Lys/Arg decarboxylases family 1 pyridoxal-P attachment site" evidence="6">
    <location>
        <begin position="24"/>
        <end position="308"/>
    </location>
</feature>
<dbReference type="InterPro" id="IPR052357">
    <property type="entry name" value="Orn_Lys_Arg_decarboxylase-I"/>
</dbReference>
<dbReference type="Gene3D" id="3.90.100.10">
    <property type="entry name" value="Orn/Lys/Arg decarboxylase, C-terminal domain"/>
    <property type="match status" value="1"/>
</dbReference>
<gene>
    <name evidence="8" type="ORF">H9712_04475</name>
</gene>
<dbReference type="InterPro" id="IPR015421">
    <property type="entry name" value="PyrdxlP-dep_Trfase_major"/>
</dbReference>
<dbReference type="PANTHER" id="PTHR43277">
    <property type="entry name" value="ARGININE DECARBOXYLASE"/>
    <property type="match status" value="1"/>
</dbReference>
<dbReference type="InterPro" id="IPR015424">
    <property type="entry name" value="PyrdxlP-dep_Trfase"/>
</dbReference>
<evidence type="ECO:0000313" key="8">
    <source>
        <dbReference type="EMBL" id="HJB80216.1"/>
    </source>
</evidence>
<evidence type="ECO:0000313" key="9">
    <source>
        <dbReference type="Proteomes" id="UP000823921"/>
    </source>
</evidence>
<keyword evidence="3" id="KW-0210">Decarboxylase</keyword>
<keyword evidence="5" id="KW-0456">Lyase</keyword>
<evidence type="ECO:0000256" key="3">
    <source>
        <dbReference type="ARBA" id="ARBA00022793"/>
    </source>
</evidence>
<dbReference type="EMBL" id="DWXO01000047">
    <property type="protein sequence ID" value="HJB80216.1"/>
    <property type="molecule type" value="Genomic_DNA"/>
</dbReference>
<evidence type="ECO:0000256" key="4">
    <source>
        <dbReference type="ARBA" id="ARBA00022898"/>
    </source>
</evidence>
<dbReference type="InterPro" id="IPR000310">
    <property type="entry name" value="Orn/Lys/Arg_deCO2ase_major_dom"/>
</dbReference>
<reference evidence="8" key="1">
    <citation type="journal article" date="2021" name="PeerJ">
        <title>Extensive microbial diversity within the chicken gut microbiome revealed by metagenomics and culture.</title>
        <authorList>
            <person name="Gilroy R."/>
            <person name="Ravi A."/>
            <person name="Getino M."/>
            <person name="Pursley I."/>
            <person name="Horton D.L."/>
            <person name="Alikhan N.F."/>
            <person name="Baker D."/>
            <person name="Gharbi K."/>
            <person name="Hall N."/>
            <person name="Watson M."/>
            <person name="Adriaenssens E.M."/>
            <person name="Foster-Nyarko E."/>
            <person name="Jarju S."/>
            <person name="Secka A."/>
            <person name="Antonio M."/>
            <person name="Oren A."/>
            <person name="Chaudhuri R.R."/>
            <person name="La Ragione R."/>
            <person name="Hildebrand F."/>
            <person name="Pallen M.J."/>
        </authorList>
    </citation>
    <scope>NUCLEOTIDE SEQUENCE</scope>
    <source>
        <strain evidence="8">CHK192-8294</strain>
    </source>
</reference>
<evidence type="ECO:0000259" key="7">
    <source>
        <dbReference type="Pfam" id="PF03711"/>
    </source>
</evidence>
<dbReference type="SUPFAM" id="SSF53383">
    <property type="entry name" value="PLP-dependent transferases"/>
    <property type="match status" value="1"/>
</dbReference>
<dbReference type="Proteomes" id="UP000823921">
    <property type="component" value="Unassembled WGS sequence"/>
</dbReference>
<comment type="caution">
    <text evidence="8">The sequence shown here is derived from an EMBL/GenBank/DDBJ whole genome shotgun (WGS) entry which is preliminary data.</text>
</comment>
<dbReference type="Pfam" id="PF01276">
    <property type="entry name" value="OKR_DC_1"/>
    <property type="match status" value="1"/>
</dbReference>
<accession>A0A9D2MKQ9</accession>
<dbReference type="PANTHER" id="PTHR43277:SF4">
    <property type="entry name" value="ARGININE DECARBOXYLASE"/>
    <property type="match status" value="1"/>
</dbReference>
<evidence type="ECO:0000256" key="1">
    <source>
        <dbReference type="ARBA" id="ARBA00001933"/>
    </source>
</evidence>
<keyword evidence="4" id="KW-0663">Pyridoxal phosphate</keyword>
<sequence>MRGARQISHTLLFSTKEGNSVENTPLYDALTAFAAQNPLRLHMPGHKGKPLPGLDNLAAIDFTELPPTGNLFEGGGAIGEAQALWAELFRMDSCLFLTGGSTQGVLAALTLACQPGDTVLLDRGSHRSAYNALALLDLKPVYLDRPWLARAGVTGPISPERVEEQLTAHPEIKALCITSPTYYGVLSDLPALAEVMHRHGGVLVVDGAHGAHLPFLGDYGLSEADLLVASAHKTLPAPGQSALLFSNGAFSHADLRRAASIYGSSSPSYPMMAALDLCRAHMLEGGTKAYRRTAEEVARLRERFPALTEQDAPLDPTRLVLCAPDGYAAQEALEAQNVWPEMADGGHVVLIPTCADSRSDFARLEEALRQVALGPCPGYPAPTVPPEMALTPRQALFAPRKSLPLEQAEGQVAACQVAPYPPGVPVIAPGERVDKKSIAYLKQIGYNTLEDVSVAVL</sequence>